<dbReference type="InterPro" id="IPR011010">
    <property type="entry name" value="DNA_brk_join_enz"/>
</dbReference>
<dbReference type="Gene3D" id="1.10.150.130">
    <property type="match status" value="1"/>
</dbReference>
<dbReference type="Gene3D" id="1.10.443.10">
    <property type="entry name" value="Intergrase catalytic core"/>
    <property type="match status" value="1"/>
</dbReference>
<protein>
    <submittedName>
        <fullName evidence="5">Uncharacterized protein LOC112459668 isoform X1</fullName>
    </submittedName>
</protein>
<feature type="domain" description="Tyr recombinase" evidence="3">
    <location>
        <begin position="89"/>
        <end position="294"/>
    </location>
</feature>
<keyword evidence="4" id="KW-1185">Reference proteome</keyword>
<evidence type="ECO:0000313" key="4">
    <source>
        <dbReference type="Proteomes" id="UP000504618"/>
    </source>
</evidence>
<dbReference type="PANTHER" id="PTHR35617">
    <property type="entry name" value="PHAGE_INTEGRASE DOMAIN-CONTAINING PROTEIN"/>
    <property type="match status" value="1"/>
</dbReference>
<dbReference type="GO" id="GO:0006310">
    <property type="term" value="P:DNA recombination"/>
    <property type="evidence" value="ECO:0007669"/>
    <property type="project" value="UniProtKB-KW"/>
</dbReference>
<dbReference type="GO" id="GO:0003677">
    <property type="term" value="F:DNA binding"/>
    <property type="evidence" value="ECO:0007669"/>
    <property type="project" value="UniProtKB-KW"/>
</dbReference>
<accession>A0A6J1QBM2</accession>
<dbReference type="RefSeq" id="XP_024879664.1">
    <property type="nucleotide sequence ID" value="XM_025023896.1"/>
</dbReference>
<reference evidence="5" key="1">
    <citation type="submission" date="2025-08" db="UniProtKB">
        <authorList>
            <consortium name="RefSeq"/>
        </authorList>
    </citation>
    <scope>IDENTIFICATION</scope>
    <source>
        <tissue evidence="5">Whole body</tissue>
    </source>
</reference>
<gene>
    <name evidence="5" type="primary">LOC112459668</name>
</gene>
<dbReference type="InterPro" id="IPR010998">
    <property type="entry name" value="Integrase_recombinase_N"/>
</dbReference>
<organism evidence="4 5">
    <name type="scientific">Temnothorax curvispinosus</name>
    <dbReference type="NCBI Taxonomy" id="300111"/>
    <lineage>
        <taxon>Eukaryota</taxon>
        <taxon>Metazoa</taxon>
        <taxon>Ecdysozoa</taxon>
        <taxon>Arthropoda</taxon>
        <taxon>Hexapoda</taxon>
        <taxon>Insecta</taxon>
        <taxon>Pterygota</taxon>
        <taxon>Neoptera</taxon>
        <taxon>Endopterygota</taxon>
        <taxon>Hymenoptera</taxon>
        <taxon>Apocrita</taxon>
        <taxon>Aculeata</taxon>
        <taxon>Formicoidea</taxon>
        <taxon>Formicidae</taxon>
        <taxon>Myrmicinae</taxon>
        <taxon>Temnothorax</taxon>
    </lineage>
</organism>
<sequence length="299" mass="34111">MASLSESTFKQYNCALKKWWIFCKDKSLSFYDAEVADIVKFLTIEFDNGASYGSLNGMRSAISLILGSEVGQNEVIKRFFKGLSKLRPPKPKYDSTWDPSLVLDYFRDLRNEDLALDKLSKKLVSLLALVTGQRIQTLSSIDVRNIVTKENLIEIKIPERIKTSKPGKYQPVLTLPCYKENLNICPVNTLQCYLKRTKELRKDITSLFISFKKPFKKASTQTLSRWVKDVLQESGIDTDIFSAHSTRHASTSAAKRKGINIDVIRKSAGWTERSATFTKFYDRPIVQDLRVFGQAILDK</sequence>
<dbReference type="OrthoDB" id="7699712at2759"/>
<evidence type="ECO:0000256" key="1">
    <source>
        <dbReference type="ARBA" id="ARBA00023125"/>
    </source>
</evidence>
<proteinExistence type="predicted"/>
<dbReference type="InterPro" id="IPR002104">
    <property type="entry name" value="Integrase_catalytic"/>
</dbReference>
<evidence type="ECO:0000259" key="3">
    <source>
        <dbReference type="PROSITE" id="PS51898"/>
    </source>
</evidence>
<dbReference type="PANTHER" id="PTHR35617:SF3">
    <property type="entry name" value="CORE-BINDING (CB) DOMAIN-CONTAINING PROTEIN"/>
    <property type="match status" value="1"/>
</dbReference>
<dbReference type="AlphaFoldDB" id="A0A6J1QBM2"/>
<keyword evidence="2" id="KW-0233">DNA recombination</keyword>
<evidence type="ECO:0000313" key="5">
    <source>
        <dbReference type="RefSeq" id="XP_024879664.1"/>
    </source>
</evidence>
<dbReference type="SUPFAM" id="SSF56349">
    <property type="entry name" value="DNA breaking-rejoining enzymes"/>
    <property type="match status" value="1"/>
</dbReference>
<evidence type="ECO:0000256" key="2">
    <source>
        <dbReference type="ARBA" id="ARBA00023172"/>
    </source>
</evidence>
<dbReference type="PROSITE" id="PS51898">
    <property type="entry name" value="TYR_RECOMBINASE"/>
    <property type="match status" value="1"/>
</dbReference>
<dbReference type="GO" id="GO:0015074">
    <property type="term" value="P:DNA integration"/>
    <property type="evidence" value="ECO:0007669"/>
    <property type="project" value="InterPro"/>
</dbReference>
<dbReference type="InterPro" id="IPR013762">
    <property type="entry name" value="Integrase-like_cat_sf"/>
</dbReference>
<dbReference type="Pfam" id="PF00589">
    <property type="entry name" value="Phage_integrase"/>
    <property type="match status" value="1"/>
</dbReference>
<dbReference type="GeneID" id="112459668"/>
<name>A0A6J1QBM2_9HYME</name>
<dbReference type="Proteomes" id="UP000504618">
    <property type="component" value="Unplaced"/>
</dbReference>
<keyword evidence="1" id="KW-0238">DNA-binding</keyword>
<dbReference type="CDD" id="cd00397">
    <property type="entry name" value="DNA_BRE_C"/>
    <property type="match status" value="1"/>
</dbReference>